<gene>
    <name evidence="3" type="ORF">A2719_03775</name>
</gene>
<keyword evidence="1" id="KW-0479">Metal-binding</keyword>
<dbReference type="GO" id="GO:0005975">
    <property type="term" value="P:carbohydrate metabolic process"/>
    <property type="evidence" value="ECO:0007669"/>
    <property type="project" value="InterPro"/>
</dbReference>
<dbReference type="Proteomes" id="UP000177480">
    <property type="component" value="Unassembled WGS sequence"/>
</dbReference>
<dbReference type="STRING" id="1802114.A2719_03775"/>
<name>A0A1G2G162_9BACT</name>
<dbReference type="Gene3D" id="3.20.20.70">
    <property type="entry name" value="Aldolase class I"/>
    <property type="match status" value="1"/>
</dbReference>
<comment type="caution">
    <text evidence="3">The sequence shown here is derived from an EMBL/GenBank/DDBJ whole genome shotgun (WGS) entry which is preliminary data.</text>
</comment>
<dbReference type="PANTHER" id="PTHR11749">
    <property type="entry name" value="RIBULOSE-5-PHOSPHATE-3-EPIMERASE"/>
    <property type="match status" value="1"/>
</dbReference>
<dbReference type="InterPro" id="IPR013785">
    <property type="entry name" value="Aldolase_TIM"/>
</dbReference>
<dbReference type="GO" id="GO:0046872">
    <property type="term" value="F:metal ion binding"/>
    <property type="evidence" value="ECO:0007669"/>
    <property type="project" value="UniProtKB-KW"/>
</dbReference>
<evidence type="ECO:0000313" key="4">
    <source>
        <dbReference type="Proteomes" id="UP000177480"/>
    </source>
</evidence>
<dbReference type="GO" id="GO:0016857">
    <property type="term" value="F:racemase and epimerase activity, acting on carbohydrates and derivatives"/>
    <property type="evidence" value="ECO:0007669"/>
    <property type="project" value="InterPro"/>
</dbReference>
<organism evidence="3 4">
    <name type="scientific">Candidatus Ryanbacteria bacterium RIFCSPHIGHO2_01_FULL_45_22</name>
    <dbReference type="NCBI Taxonomy" id="1802114"/>
    <lineage>
        <taxon>Bacteria</taxon>
        <taxon>Candidatus Ryaniibacteriota</taxon>
    </lineage>
</organism>
<dbReference type="InterPro" id="IPR000056">
    <property type="entry name" value="Ribul_P_3_epim-like"/>
</dbReference>
<sequence length="236" mass="26057">MSRAAPFSFIFFLYTFYMSEIEIIPSINAETFTEVKKKIEAVEPYVSWVHIDVADGSFTDIQLWHNPEDLLALQTPLLVEVHLMIADIDERIGEWLRPIVRRVIFHREASRDPDVVIRACRSSDVRVGMAVLPNSSADVVLPYLSKIDLVQTLAVTPGRSGQSFQPDTLQKITALHNACPSCAIEVDGGVNTTTVASIVQSGASLLVAGSAIFSPSDREHIDIKSAIEDLRRHATA</sequence>
<dbReference type="EMBL" id="MHNK01000010">
    <property type="protein sequence ID" value="OGZ44049.1"/>
    <property type="molecule type" value="Genomic_DNA"/>
</dbReference>
<dbReference type="SUPFAM" id="SSF51366">
    <property type="entry name" value="Ribulose-phoshate binding barrel"/>
    <property type="match status" value="1"/>
</dbReference>
<reference evidence="3 4" key="1">
    <citation type="journal article" date="2016" name="Nat. Commun.">
        <title>Thousands of microbial genomes shed light on interconnected biogeochemical processes in an aquifer system.</title>
        <authorList>
            <person name="Anantharaman K."/>
            <person name="Brown C.T."/>
            <person name="Hug L.A."/>
            <person name="Sharon I."/>
            <person name="Castelle C.J."/>
            <person name="Probst A.J."/>
            <person name="Thomas B.C."/>
            <person name="Singh A."/>
            <person name="Wilkins M.J."/>
            <person name="Karaoz U."/>
            <person name="Brodie E.L."/>
            <person name="Williams K.H."/>
            <person name="Hubbard S.S."/>
            <person name="Banfield J.F."/>
        </authorList>
    </citation>
    <scope>NUCLEOTIDE SEQUENCE [LARGE SCALE GENOMIC DNA]</scope>
</reference>
<evidence type="ECO:0000256" key="1">
    <source>
        <dbReference type="ARBA" id="ARBA00022723"/>
    </source>
</evidence>
<dbReference type="AlphaFoldDB" id="A0A1G2G162"/>
<protein>
    <recommendedName>
        <fullName evidence="5">Ribulose-phosphate 3-epimerase</fullName>
    </recommendedName>
</protein>
<dbReference type="InterPro" id="IPR011060">
    <property type="entry name" value="RibuloseP-bd_barrel"/>
</dbReference>
<proteinExistence type="predicted"/>
<evidence type="ECO:0000313" key="3">
    <source>
        <dbReference type="EMBL" id="OGZ44049.1"/>
    </source>
</evidence>
<dbReference type="Pfam" id="PF00834">
    <property type="entry name" value="Ribul_P_3_epim"/>
    <property type="match status" value="1"/>
</dbReference>
<evidence type="ECO:0000256" key="2">
    <source>
        <dbReference type="ARBA" id="ARBA00023235"/>
    </source>
</evidence>
<accession>A0A1G2G162</accession>
<evidence type="ECO:0008006" key="5">
    <source>
        <dbReference type="Google" id="ProtNLM"/>
    </source>
</evidence>
<keyword evidence="2" id="KW-0413">Isomerase</keyword>